<dbReference type="SUPFAM" id="SSF55550">
    <property type="entry name" value="SH2 domain"/>
    <property type="match status" value="1"/>
</dbReference>
<dbReference type="Pfam" id="PF00017">
    <property type="entry name" value="SH2"/>
    <property type="match status" value="1"/>
</dbReference>
<evidence type="ECO:0000313" key="5">
    <source>
        <dbReference type="EMBL" id="KAK7889760.1"/>
    </source>
</evidence>
<dbReference type="AlphaFoldDB" id="A0AAW0NCM2"/>
<keyword evidence="1 2" id="KW-0727">SH2 domain</keyword>
<dbReference type="Gene3D" id="3.30.505.10">
    <property type="entry name" value="SH2 domain"/>
    <property type="match status" value="1"/>
</dbReference>
<dbReference type="InterPro" id="IPR000980">
    <property type="entry name" value="SH2"/>
</dbReference>
<evidence type="ECO:0000313" key="6">
    <source>
        <dbReference type="Proteomes" id="UP001460270"/>
    </source>
</evidence>
<dbReference type="PANTHER" id="PTHR14388">
    <property type="entry name" value="T CELL-SPECIFIC ADAPTER PROTEIN TSAD"/>
    <property type="match status" value="1"/>
</dbReference>
<dbReference type="PANTHER" id="PTHR14388:SF3">
    <property type="entry name" value="HEMATOPOIETIC SH2 DOMAIN-CONTAINING PROTEIN"/>
    <property type="match status" value="1"/>
</dbReference>
<comment type="caution">
    <text evidence="5">The sequence shown here is derived from an EMBL/GenBank/DDBJ whole genome shotgun (WGS) entry which is preliminary data.</text>
</comment>
<sequence>MGARPNRFSQLVSECQLDTVIRNGVVPEWFHGIISRKESEELLMCKSPGHFLIRVSESRIGYTLSYRAEDRCRHFMIDVVKEGYIILGDNKHHRLLEDLVDFHSKFPIKPFSDLLTTPCGQISGAKTDYEELLFTQRHQNMSDPVPVENIPPDLPFRQCNLMDSAAQPSNVQPSKLYPSLDSFHDALPCLDLTPTTPSPQTSQPPELPSRNVNQAISKKNQPCNKTKCEPPSLPKDHRDHSDSLTSVVSNLKKFKKKFQRKNSSSEPAVYEEVQVNDEVKQEGNAYDVIAEHRVVPEEPCTYSCVGPALPQEPLPQEYQPPPPFAPGYK</sequence>
<protein>
    <recommendedName>
        <fullName evidence="4">SH2 domain-containing protein</fullName>
    </recommendedName>
</protein>
<dbReference type="GO" id="GO:0005737">
    <property type="term" value="C:cytoplasm"/>
    <property type="evidence" value="ECO:0007669"/>
    <property type="project" value="TreeGrafter"/>
</dbReference>
<feature type="region of interest" description="Disordered" evidence="3">
    <location>
        <begin position="188"/>
        <end position="244"/>
    </location>
</feature>
<dbReference type="SMART" id="SM00252">
    <property type="entry name" value="SH2"/>
    <property type="match status" value="1"/>
</dbReference>
<feature type="compositionally biased region" description="Low complexity" evidence="3">
    <location>
        <begin position="193"/>
        <end position="204"/>
    </location>
</feature>
<dbReference type="Proteomes" id="UP001460270">
    <property type="component" value="Unassembled WGS sequence"/>
</dbReference>
<reference evidence="6" key="1">
    <citation type="submission" date="2024-04" db="EMBL/GenBank/DDBJ databases">
        <title>Salinicola lusitanus LLJ914,a marine bacterium isolated from the Okinawa Trough.</title>
        <authorList>
            <person name="Li J."/>
        </authorList>
    </citation>
    <scope>NUCLEOTIDE SEQUENCE [LARGE SCALE GENOMIC DNA]</scope>
</reference>
<proteinExistence type="predicted"/>
<keyword evidence="6" id="KW-1185">Reference proteome</keyword>
<evidence type="ECO:0000259" key="4">
    <source>
        <dbReference type="PROSITE" id="PS50001"/>
    </source>
</evidence>
<evidence type="ECO:0000256" key="2">
    <source>
        <dbReference type="PROSITE-ProRule" id="PRU00191"/>
    </source>
</evidence>
<accession>A0AAW0NCM2</accession>
<name>A0AAW0NCM2_9GOBI</name>
<feature type="compositionally biased region" description="Polar residues" evidence="3">
    <location>
        <begin position="210"/>
        <end position="224"/>
    </location>
</feature>
<feature type="domain" description="SH2" evidence="4">
    <location>
        <begin position="29"/>
        <end position="119"/>
    </location>
</feature>
<evidence type="ECO:0000256" key="3">
    <source>
        <dbReference type="SAM" id="MobiDB-lite"/>
    </source>
</evidence>
<dbReference type="InterPro" id="IPR036860">
    <property type="entry name" value="SH2_dom_sf"/>
</dbReference>
<dbReference type="EMBL" id="JBBPFD010000018">
    <property type="protein sequence ID" value="KAK7889760.1"/>
    <property type="molecule type" value="Genomic_DNA"/>
</dbReference>
<dbReference type="PROSITE" id="PS50001">
    <property type="entry name" value="SH2"/>
    <property type="match status" value="1"/>
</dbReference>
<organism evidence="5 6">
    <name type="scientific">Mugilogobius chulae</name>
    <name type="common">yellowstripe goby</name>
    <dbReference type="NCBI Taxonomy" id="88201"/>
    <lineage>
        <taxon>Eukaryota</taxon>
        <taxon>Metazoa</taxon>
        <taxon>Chordata</taxon>
        <taxon>Craniata</taxon>
        <taxon>Vertebrata</taxon>
        <taxon>Euteleostomi</taxon>
        <taxon>Actinopterygii</taxon>
        <taxon>Neopterygii</taxon>
        <taxon>Teleostei</taxon>
        <taxon>Neoteleostei</taxon>
        <taxon>Acanthomorphata</taxon>
        <taxon>Gobiaria</taxon>
        <taxon>Gobiiformes</taxon>
        <taxon>Gobioidei</taxon>
        <taxon>Gobiidae</taxon>
        <taxon>Gobionellinae</taxon>
        <taxon>Mugilogobius</taxon>
    </lineage>
</organism>
<evidence type="ECO:0000256" key="1">
    <source>
        <dbReference type="ARBA" id="ARBA00022999"/>
    </source>
</evidence>
<gene>
    <name evidence="5" type="ORF">WMY93_025320</name>
</gene>